<gene>
    <name evidence="3" type="ORF">PEVE_00005289</name>
</gene>
<evidence type="ECO:0000313" key="3">
    <source>
        <dbReference type="EMBL" id="CAH3165375.1"/>
    </source>
</evidence>
<protein>
    <recommendedName>
        <fullName evidence="2">BRICHOS domain-containing protein</fullName>
    </recommendedName>
</protein>
<keyword evidence="4" id="KW-1185">Reference proteome</keyword>
<dbReference type="PROSITE" id="PS50869">
    <property type="entry name" value="BRICHOS"/>
    <property type="match status" value="1"/>
</dbReference>
<organism evidence="3 4">
    <name type="scientific">Porites evermanni</name>
    <dbReference type="NCBI Taxonomy" id="104178"/>
    <lineage>
        <taxon>Eukaryota</taxon>
        <taxon>Metazoa</taxon>
        <taxon>Cnidaria</taxon>
        <taxon>Anthozoa</taxon>
        <taxon>Hexacorallia</taxon>
        <taxon>Scleractinia</taxon>
        <taxon>Fungiina</taxon>
        <taxon>Poritidae</taxon>
        <taxon>Porites</taxon>
    </lineage>
</organism>
<dbReference type="Gene3D" id="3.30.390.150">
    <property type="match status" value="1"/>
</dbReference>
<evidence type="ECO:0000313" key="4">
    <source>
        <dbReference type="Proteomes" id="UP001159427"/>
    </source>
</evidence>
<reference evidence="3 4" key="1">
    <citation type="submission" date="2022-05" db="EMBL/GenBank/DDBJ databases">
        <authorList>
            <consortium name="Genoscope - CEA"/>
            <person name="William W."/>
        </authorList>
    </citation>
    <scope>NUCLEOTIDE SEQUENCE [LARGE SCALE GENOMIC DNA]</scope>
</reference>
<proteinExistence type="predicted"/>
<dbReference type="InterPro" id="IPR051772">
    <property type="entry name" value="Gastrokine"/>
</dbReference>
<comment type="caution">
    <text evidence="3">The sequence shown here is derived from an EMBL/GenBank/DDBJ whole genome shotgun (WGS) entry which is preliminary data.</text>
</comment>
<feature type="domain" description="BRICHOS" evidence="2">
    <location>
        <begin position="49"/>
        <end position="140"/>
    </location>
</feature>
<keyword evidence="1" id="KW-1015">Disulfide bond</keyword>
<dbReference type="InterPro" id="IPR007084">
    <property type="entry name" value="BRICHOS_dom"/>
</dbReference>
<evidence type="ECO:0000259" key="2">
    <source>
        <dbReference type="PROSITE" id="PS50869"/>
    </source>
</evidence>
<sequence>MLTGVPLTLQESVYKYKLKIKDGDKVIEEDIEIDTEKQTETYHIPKKYSGNGGEVDIVYDFKQNLTMHRISSAKSCFLSKFDEVMPNPSDLVKFLDQKRTSILDRNGTKLEYKVLFTLTDRSNLSDEMAFMCAKLPIFYIEK</sequence>
<dbReference type="PANTHER" id="PTHR16483">
    <property type="entry name" value="GASTROKINE 1"/>
    <property type="match status" value="1"/>
</dbReference>
<dbReference type="Pfam" id="PF04089">
    <property type="entry name" value="BRICHOS"/>
    <property type="match status" value="1"/>
</dbReference>
<dbReference type="EMBL" id="CALNXI010001335">
    <property type="protein sequence ID" value="CAH3165375.1"/>
    <property type="molecule type" value="Genomic_DNA"/>
</dbReference>
<dbReference type="SMART" id="SM01039">
    <property type="entry name" value="BRICHOS"/>
    <property type="match status" value="1"/>
</dbReference>
<feature type="non-terminal residue" evidence="3">
    <location>
        <position position="142"/>
    </location>
</feature>
<accession>A0ABN8QJ05</accession>
<evidence type="ECO:0000256" key="1">
    <source>
        <dbReference type="ARBA" id="ARBA00023157"/>
    </source>
</evidence>
<dbReference type="Proteomes" id="UP001159427">
    <property type="component" value="Unassembled WGS sequence"/>
</dbReference>
<name>A0ABN8QJ05_9CNID</name>